<dbReference type="GO" id="GO:0032543">
    <property type="term" value="P:mitochondrial translation"/>
    <property type="evidence" value="ECO:0007669"/>
    <property type="project" value="TreeGrafter"/>
</dbReference>
<feature type="domain" description="Methionyl/Valyl/Leucyl/Isoleucyl-tRNA synthetase anticodon-binding" evidence="12">
    <location>
        <begin position="780"/>
        <end position="900"/>
    </location>
</feature>
<dbReference type="Pfam" id="PF00133">
    <property type="entry name" value="tRNA-synt_1"/>
    <property type="match status" value="1"/>
</dbReference>
<dbReference type="Gene3D" id="1.10.730.10">
    <property type="entry name" value="Isoleucyl-tRNA Synthetase, Domain 1"/>
    <property type="match status" value="1"/>
</dbReference>
<organism evidence="15 16">
    <name type="scientific">Cytospora schulzeri</name>
    <dbReference type="NCBI Taxonomy" id="448051"/>
    <lineage>
        <taxon>Eukaryota</taxon>
        <taxon>Fungi</taxon>
        <taxon>Dikarya</taxon>
        <taxon>Ascomycota</taxon>
        <taxon>Pezizomycotina</taxon>
        <taxon>Sordariomycetes</taxon>
        <taxon>Sordariomycetidae</taxon>
        <taxon>Diaporthales</taxon>
        <taxon>Cytosporaceae</taxon>
        <taxon>Cytospora</taxon>
    </lineage>
</organism>
<keyword evidence="16" id="KW-1185">Reference proteome</keyword>
<evidence type="ECO:0000256" key="2">
    <source>
        <dbReference type="ARBA" id="ARBA00013164"/>
    </source>
</evidence>
<keyword evidence="3 10" id="KW-0436">Ligase</keyword>
<dbReference type="SUPFAM" id="SSF50677">
    <property type="entry name" value="ValRS/IleRS/LeuRS editing domain"/>
    <property type="match status" value="1"/>
</dbReference>
<comment type="catalytic activity">
    <reaction evidence="9">
        <text>tRNA(Leu) + L-leucine + ATP = L-leucyl-tRNA(Leu) + AMP + diphosphate</text>
        <dbReference type="Rhea" id="RHEA:11688"/>
        <dbReference type="Rhea" id="RHEA-COMP:9613"/>
        <dbReference type="Rhea" id="RHEA-COMP:9622"/>
        <dbReference type="ChEBI" id="CHEBI:30616"/>
        <dbReference type="ChEBI" id="CHEBI:33019"/>
        <dbReference type="ChEBI" id="CHEBI:57427"/>
        <dbReference type="ChEBI" id="CHEBI:78442"/>
        <dbReference type="ChEBI" id="CHEBI:78494"/>
        <dbReference type="ChEBI" id="CHEBI:456215"/>
        <dbReference type="EC" id="6.1.1.4"/>
    </reaction>
</comment>
<protein>
    <recommendedName>
        <fullName evidence="2">leucine--tRNA ligase</fullName>
        <ecNumber evidence="2">6.1.1.4</ecNumber>
    </recommendedName>
    <alternativeName>
        <fullName evidence="8">Leucyl-tRNA synthetase</fullName>
    </alternativeName>
</protein>
<dbReference type="InterPro" id="IPR014729">
    <property type="entry name" value="Rossmann-like_a/b/a_fold"/>
</dbReference>
<evidence type="ECO:0000256" key="9">
    <source>
        <dbReference type="ARBA" id="ARBA00047469"/>
    </source>
</evidence>
<comment type="caution">
    <text evidence="15">The sequence shown here is derived from an EMBL/GenBank/DDBJ whole genome shotgun (WGS) entry which is preliminary data.</text>
</comment>
<comment type="similarity">
    <text evidence="1 10">Belongs to the class-I aminoacyl-tRNA synthetase family.</text>
</comment>
<dbReference type="InterPro" id="IPR009008">
    <property type="entry name" value="Val/Leu/Ile-tRNA-synth_edit"/>
</dbReference>
<evidence type="ECO:0000256" key="5">
    <source>
        <dbReference type="ARBA" id="ARBA00022840"/>
    </source>
</evidence>
<dbReference type="Gene3D" id="3.40.50.620">
    <property type="entry name" value="HUPs"/>
    <property type="match status" value="2"/>
</dbReference>
<dbReference type="AlphaFoldDB" id="A0A423WZN6"/>
<dbReference type="PRINTS" id="PR00985">
    <property type="entry name" value="TRNASYNTHLEU"/>
</dbReference>
<dbReference type="PROSITE" id="PS00178">
    <property type="entry name" value="AA_TRNA_LIGASE_I"/>
    <property type="match status" value="1"/>
</dbReference>
<dbReference type="InterPro" id="IPR015413">
    <property type="entry name" value="Methionyl/Leucyl_tRNA_Synth"/>
</dbReference>
<evidence type="ECO:0000256" key="7">
    <source>
        <dbReference type="ARBA" id="ARBA00023146"/>
    </source>
</evidence>
<dbReference type="GO" id="GO:0005739">
    <property type="term" value="C:mitochondrion"/>
    <property type="evidence" value="ECO:0007669"/>
    <property type="project" value="TreeGrafter"/>
</dbReference>
<evidence type="ECO:0000256" key="3">
    <source>
        <dbReference type="ARBA" id="ARBA00022598"/>
    </source>
</evidence>
<dbReference type="InterPro" id="IPR001412">
    <property type="entry name" value="aa-tRNA-synth_I_CS"/>
</dbReference>
<dbReference type="PANTHER" id="PTHR43740">
    <property type="entry name" value="LEUCYL-TRNA SYNTHETASE"/>
    <property type="match status" value="1"/>
</dbReference>
<dbReference type="Proteomes" id="UP000283895">
    <property type="component" value="Unassembled WGS sequence"/>
</dbReference>
<dbReference type="InterPro" id="IPR002302">
    <property type="entry name" value="Leu-tRNA-ligase"/>
</dbReference>
<dbReference type="CDD" id="cd00812">
    <property type="entry name" value="LeuRS_core"/>
    <property type="match status" value="1"/>
</dbReference>
<dbReference type="NCBIfam" id="TIGR00396">
    <property type="entry name" value="leuS_bact"/>
    <property type="match status" value="1"/>
</dbReference>
<dbReference type="OrthoDB" id="15954at2759"/>
<keyword evidence="6 10" id="KW-0648">Protein biosynthesis</keyword>
<dbReference type="EC" id="6.1.1.4" evidence="2"/>
<dbReference type="PANTHER" id="PTHR43740:SF2">
    <property type="entry name" value="LEUCINE--TRNA LIGASE, MITOCHONDRIAL"/>
    <property type="match status" value="1"/>
</dbReference>
<dbReference type="Pfam" id="PF13603">
    <property type="entry name" value="tRNA-synt_1_2"/>
    <property type="match status" value="1"/>
</dbReference>
<dbReference type="FunFam" id="3.40.50.620:FF:000338">
    <property type="entry name" value="Leucine--tRNA ligase, mitochondrial"/>
    <property type="match status" value="1"/>
</dbReference>
<reference evidence="15 16" key="1">
    <citation type="submission" date="2015-09" db="EMBL/GenBank/DDBJ databases">
        <title>Host preference determinants of Valsa canker pathogens revealed by comparative genomics.</title>
        <authorList>
            <person name="Yin Z."/>
            <person name="Huang L."/>
        </authorList>
    </citation>
    <scope>NUCLEOTIDE SEQUENCE [LARGE SCALE GENOMIC DNA]</scope>
    <source>
        <strain evidence="15 16">03-1</strain>
    </source>
</reference>
<dbReference type="GO" id="GO:0005524">
    <property type="term" value="F:ATP binding"/>
    <property type="evidence" value="ECO:0007669"/>
    <property type="project" value="UniProtKB-KW"/>
</dbReference>
<feature type="domain" description="Methionyl/Leucyl tRNA synthetase" evidence="13">
    <location>
        <begin position="88"/>
        <end position="221"/>
    </location>
</feature>
<dbReference type="GO" id="GO:0006429">
    <property type="term" value="P:leucyl-tRNA aminoacylation"/>
    <property type="evidence" value="ECO:0007669"/>
    <property type="project" value="InterPro"/>
</dbReference>
<evidence type="ECO:0000256" key="8">
    <source>
        <dbReference type="ARBA" id="ARBA00030520"/>
    </source>
</evidence>
<evidence type="ECO:0000256" key="10">
    <source>
        <dbReference type="RuleBase" id="RU363035"/>
    </source>
</evidence>
<evidence type="ECO:0000259" key="11">
    <source>
        <dbReference type="Pfam" id="PF00133"/>
    </source>
</evidence>
<gene>
    <name evidence="15" type="ORF">VMCG_02904</name>
</gene>
<dbReference type="GO" id="GO:0004823">
    <property type="term" value="F:leucine-tRNA ligase activity"/>
    <property type="evidence" value="ECO:0007669"/>
    <property type="project" value="UniProtKB-EC"/>
</dbReference>
<evidence type="ECO:0000259" key="14">
    <source>
        <dbReference type="Pfam" id="PF13603"/>
    </source>
</evidence>
<dbReference type="Pfam" id="PF09334">
    <property type="entry name" value="tRNA-synt_1g"/>
    <property type="match status" value="1"/>
</dbReference>
<dbReference type="GO" id="GO:0002161">
    <property type="term" value="F:aminoacyl-tRNA deacylase activity"/>
    <property type="evidence" value="ECO:0007669"/>
    <property type="project" value="InterPro"/>
</dbReference>
<dbReference type="EMBL" id="LKEA01000005">
    <property type="protein sequence ID" value="ROW08978.1"/>
    <property type="molecule type" value="Genomic_DNA"/>
</dbReference>
<accession>A0A423WZN6</accession>
<sequence length="953" mass="106402">MSMVYARSIGRHLPVAVVTRKLTLLSRTSCRHSVLQSCRAASTLSSKLDLPALDKKWRAEWDRAQLERAQKNNNGSNADKDAKYILPMFPYPSGYLHIGHLRVYTIADVLARFYALQGTKVILPMGWDAFGLPAENAALQRGSNPATWTKGNIAKMKEQLQVMNGSWDWDREISTCDPDFYKHTQKIFLMLHEKGLAYQAEAEVNYDPVDKTVLANEQVDANGCSWRSGAKVEKRRLKQWFLKISEFREALLQDLEVLAKEEAWPERVLAMQKNWLGKSQGAMIKFPILAHSQDVHVAIEVYTTRPDTLFGVQYLALSATHPIVKRLSESDPELQAFLDTLPGLPPDSKVGYMLPNLRAINPLAYHEQTPDATKQSLPIYVAPYVLGDYGEGAVMGVPGHDLRDHAFWREHHYDQPVRIVLASSEDEATTAMTNEPYIEHGVMTEHSGPFKGKSSKEAGEILVKMLETAELSKPVEKWRLRDWLVSRQRYWGTPIPIVHCDSCGAVPVPDNELPVKLPEVDNHWAEGKLGNPLETATEWVETSCPKCGGAAKRDTDTMDTFVDSSWYFMRFVDPHNTKAPFSKESASLLPVDLYVGGIEHAILHLLYARFIYKFLMSSSLGPEGTSEVVHEPFTRLITQGMVHGKTFIDPSNGRFLKPEEVDLEDASKPRVAATGEAAVISYEKMSKSKFNGVDPTEFIAKYGADATRAHMLFQAPVSDVVNWDEAKISGVTRWLGRIHDLATTSTSDISSENDATEYIKSCAQKTHEMNDAALKQWDIDTAIWRGVQRTILSVTDSYQRVNSLNTLISDLMVLTNTIISNVGGNPAVRTHAVSALIRMLAPVAPAFASECWQLLGTKEPLFSSSVRFPVPDETLPLMKPREQPCAVQINGKVRAVVDIPIPAEGMVREEMEAWIVDQITKKSETTKLPAAADLRAAKKIIVVKNGKVVNFVL</sequence>
<dbReference type="FunFam" id="3.40.50.620:FF:000003">
    <property type="entry name" value="Leucine--tRNA ligase"/>
    <property type="match status" value="1"/>
</dbReference>
<dbReference type="FunFam" id="3.90.740.10:FF:000034">
    <property type="entry name" value="Leucine--tRNA ligase, mitochondrial"/>
    <property type="match status" value="1"/>
</dbReference>
<feature type="domain" description="Aminoacyl-tRNA synthetase class Ia" evidence="11">
    <location>
        <begin position="480"/>
        <end position="643"/>
    </location>
</feature>
<dbReference type="SUPFAM" id="SSF47323">
    <property type="entry name" value="Anticodon-binding domain of a subclass of class I aminoacyl-tRNA synthetases"/>
    <property type="match status" value="1"/>
</dbReference>
<dbReference type="InterPro" id="IPR009080">
    <property type="entry name" value="tRNAsynth_Ia_anticodon-bd"/>
</dbReference>
<dbReference type="HAMAP" id="MF_00049_B">
    <property type="entry name" value="Leu_tRNA_synth_B"/>
    <property type="match status" value="1"/>
</dbReference>
<dbReference type="STRING" id="356882.A0A423WZN6"/>
<dbReference type="Pfam" id="PF08264">
    <property type="entry name" value="Anticodon_1"/>
    <property type="match status" value="1"/>
</dbReference>
<dbReference type="InterPro" id="IPR025709">
    <property type="entry name" value="Leu_tRNA-synth_edit"/>
</dbReference>
<evidence type="ECO:0000259" key="12">
    <source>
        <dbReference type="Pfam" id="PF08264"/>
    </source>
</evidence>
<dbReference type="InterPro" id="IPR002300">
    <property type="entry name" value="aa-tRNA-synth_Ia"/>
</dbReference>
<evidence type="ECO:0000259" key="13">
    <source>
        <dbReference type="Pfam" id="PF09334"/>
    </source>
</evidence>
<keyword evidence="5 10" id="KW-0067">ATP-binding</keyword>
<feature type="domain" description="Leucyl-tRNA synthetase editing" evidence="14">
    <location>
        <begin position="273"/>
        <end position="466"/>
    </location>
</feature>
<dbReference type="SUPFAM" id="SSF52374">
    <property type="entry name" value="Nucleotidylyl transferase"/>
    <property type="match status" value="1"/>
</dbReference>
<evidence type="ECO:0000256" key="4">
    <source>
        <dbReference type="ARBA" id="ARBA00022741"/>
    </source>
</evidence>
<dbReference type="InterPro" id="IPR013155">
    <property type="entry name" value="M/V/L/I-tRNA-synth_anticd-bd"/>
</dbReference>
<proteinExistence type="inferred from homology"/>
<keyword evidence="7 10" id="KW-0030">Aminoacyl-tRNA synthetase</keyword>
<evidence type="ECO:0000256" key="1">
    <source>
        <dbReference type="ARBA" id="ARBA00005594"/>
    </source>
</evidence>
<dbReference type="FunFam" id="1.10.730.10:FF:000002">
    <property type="entry name" value="Leucine--tRNA ligase"/>
    <property type="match status" value="1"/>
</dbReference>
<evidence type="ECO:0000256" key="6">
    <source>
        <dbReference type="ARBA" id="ARBA00022917"/>
    </source>
</evidence>
<keyword evidence="4 10" id="KW-0547">Nucleotide-binding</keyword>
<evidence type="ECO:0000313" key="15">
    <source>
        <dbReference type="EMBL" id="ROW08978.1"/>
    </source>
</evidence>
<name>A0A423WZN6_9PEZI</name>
<evidence type="ECO:0000313" key="16">
    <source>
        <dbReference type="Proteomes" id="UP000283895"/>
    </source>
</evidence>